<feature type="chain" id="PRO_5035734462" description="Cupin type-2 domain-containing protein" evidence="2">
    <location>
        <begin position="22"/>
        <end position="207"/>
    </location>
</feature>
<dbReference type="InterPro" id="IPR051610">
    <property type="entry name" value="GPI/OXD"/>
</dbReference>
<comment type="caution">
    <text evidence="4">The sequence shown here is derived from an EMBL/GenBank/DDBJ whole genome shotgun (WGS) entry which is preliminary data.</text>
</comment>
<protein>
    <recommendedName>
        <fullName evidence="3">Cupin type-2 domain-containing protein</fullName>
    </recommendedName>
</protein>
<dbReference type="Proteomes" id="UP000708148">
    <property type="component" value="Unassembled WGS sequence"/>
</dbReference>
<sequence>MKMKRLFVCAALSVIGYQVLAQEAARPDAEAAGTKFTIDNCVNTFNEEGAIKTDAGYQYWFADKKFLDGRTLKLSVVKPHQATHAPHTHAEDEFFFILEGEAEFHLNGRTKTGGPLTSFYCPPHSHHGLRNIGDTEMKYLVVTSLKAWLRIKSVNACSLDHSLVIRYEASSATSFHSEELSCPSAALRASITPANFSSKSACFPGIT</sequence>
<dbReference type="EMBL" id="CAJHUC010000279">
    <property type="protein sequence ID" value="CAD7694850.1"/>
    <property type="molecule type" value="Genomic_DNA"/>
</dbReference>
<dbReference type="PANTHER" id="PTHR35848:SF6">
    <property type="entry name" value="CUPIN TYPE-2 DOMAIN-CONTAINING PROTEIN"/>
    <property type="match status" value="1"/>
</dbReference>
<keyword evidence="1" id="KW-0479">Metal-binding</keyword>
<keyword evidence="5" id="KW-1185">Reference proteome</keyword>
<name>A0A8S1IKH6_9CHLO</name>
<organism evidence="4 5">
    <name type="scientific">Ostreobium quekettii</name>
    <dbReference type="NCBI Taxonomy" id="121088"/>
    <lineage>
        <taxon>Eukaryota</taxon>
        <taxon>Viridiplantae</taxon>
        <taxon>Chlorophyta</taxon>
        <taxon>core chlorophytes</taxon>
        <taxon>Ulvophyceae</taxon>
        <taxon>TCBD clade</taxon>
        <taxon>Bryopsidales</taxon>
        <taxon>Ostreobineae</taxon>
        <taxon>Ostreobiaceae</taxon>
        <taxon>Ostreobium</taxon>
    </lineage>
</organism>
<evidence type="ECO:0000256" key="2">
    <source>
        <dbReference type="SAM" id="SignalP"/>
    </source>
</evidence>
<evidence type="ECO:0000259" key="3">
    <source>
        <dbReference type="Pfam" id="PF07883"/>
    </source>
</evidence>
<dbReference type="InterPro" id="IPR011051">
    <property type="entry name" value="RmlC_Cupin_sf"/>
</dbReference>
<dbReference type="InterPro" id="IPR014710">
    <property type="entry name" value="RmlC-like_jellyroll"/>
</dbReference>
<dbReference type="InterPro" id="IPR013096">
    <property type="entry name" value="Cupin_2"/>
</dbReference>
<evidence type="ECO:0000313" key="4">
    <source>
        <dbReference type="EMBL" id="CAD7694850.1"/>
    </source>
</evidence>
<dbReference type="SUPFAM" id="SSF51182">
    <property type="entry name" value="RmlC-like cupins"/>
    <property type="match status" value="1"/>
</dbReference>
<dbReference type="GO" id="GO:0046872">
    <property type="term" value="F:metal ion binding"/>
    <property type="evidence" value="ECO:0007669"/>
    <property type="project" value="UniProtKB-KW"/>
</dbReference>
<proteinExistence type="predicted"/>
<dbReference type="Pfam" id="PF07883">
    <property type="entry name" value="Cupin_2"/>
    <property type="match status" value="1"/>
</dbReference>
<feature type="signal peptide" evidence="2">
    <location>
        <begin position="1"/>
        <end position="21"/>
    </location>
</feature>
<evidence type="ECO:0000256" key="1">
    <source>
        <dbReference type="ARBA" id="ARBA00022723"/>
    </source>
</evidence>
<dbReference type="PANTHER" id="PTHR35848">
    <property type="entry name" value="OXALATE-BINDING PROTEIN"/>
    <property type="match status" value="1"/>
</dbReference>
<dbReference type="Gene3D" id="2.60.120.10">
    <property type="entry name" value="Jelly Rolls"/>
    <property type="match status" value="1"/>
</dbReference>
<accession>A0A8S1IKH6</accession>
<gene>
    <name evidence="4" type="ORF">OSTQU699_LOCUS211</name>
</gene>
<evidence type="ECO:0000313" key="5">
    <source>
        <dbReference type="Proteomes" id="UP000708148"/>
    </source>
</evidence>
<feature type="domain" description="Cupin type-2" evidence="3">
    <location>
        <begin position="76"/>
        <end position="142"/>
    </location>
</feature>
<dbReference type="AlphaFoldDB" id="A0A8S1IKH6"/>
<keyword evidence="2" id="KW-0732">Signal</keyword>
<reference evidence="4" key="1">
    <citation type="submission" date="2020-12" db="EMBL/GenBank/DDBJ databases">
        <authorList>
            <person name="Iha C."/>
        </authorList>
    </citation>
    <scope>NUCLEOTIDE SEQUENCE</scope>
</reference>